<feature type="transmembrane region" description="Helical" evidence="12">
    <location>
        <begin position="278"/>
        <end position="302"/>
    </location>
</feature>
<dbReference type="InterPro" id="IPR003352">
    <property type="entry name" value="PTS_EIIC"/>
</dbReference>
<evidence type="ECO:0000256" key="3">
    <source>
        <dbReference type="ARBA" id="ARBA00022475"/>
    </source>
</evidence>
<feature type="domain" description="PTS EIIC type-1" evidence="14">
    <location>
        <begin position="107"/>
        <end position="498"/>
    </location>
</feature>
<dbReference type="PANTHER" id="PTHR30175">
    <property type="entry name" value="PHOSPHOTRANSFERASE SYSTEM TRANSPORT PROTEIN"/>
    <property type="match status" value="1"/>
</dbReference>
<protein>
    <submittedName>
        <fullName evidence="15">PTS system trehalose-specific EIIBC component</fullName>
        <ecNumber evidence="15">2.7.1.201</ecNumber>
    </submittedName>
</protein>
<feature type="transmembrane region" description="Helical" evidence="12">
    <location>
        <begin position="205"/>
        <end position="226"/>
    </location>
</feature>
<evidence type="ECO:0000256" key="9">
    <source>
        <dbReference type="ARBA" id="ARBA00022989"/>
    </source>
</evidence>
<dbReference type="SUPFAM" id="SSF55604">
    <property type="entry name" value="Glucose permease domain IIB"/>
    <property type="match status" value="1"/>
</dbReference>
<keyword evidence="3" id="KW-1003">Cell membrane</keyword>
<dbReference type="InterPro" id="IPR013013">
    <property type="entry name" value="PTS_EIIC_1"/>
</dbReference>
<keyword evidence="5 15" id="KW-0808">Transferase</keyword>
<evidence type="ECO:0000256" key="11">
    <source>
        <dbReference type="PROSITE-ProRule" id="PRU00421"/>
    </source>
</evidence>
<comment type="subcellular location">
    <subcellularLocation>
        <location evidence="1">Cell membrane</location>
        <topology evidence="1">Multi-pass membrane protein</topology>
    </subcellularLocation>
</comment>
<sequence length="510" mass="54825">MANFEQDAKALLEHIGGSDNISAVTHCATRMRFALKDPEKADIKAIEALPSVKGSFTQAGQFQVIIGNNVSEFYKDFAAVSGVSQSSKSDVKQAAESNQVWWQRLMTFLAEVFAPIIPAIIVGGLILGFRNILEGVGFSGLGQLVIDGVPQFTADGEPIYNTIVNVSQFWSGVNHFLWLPGEAIFHFLPVGITWSVTRKLGTTEILGIVLGITLVSPQLLNAYGAAGAMADGTVPQWDFGYFQIDMIGYQAQVLPAMFAGIALSYLERFWRRVVPEMFSMILVPFLSLVPAVILAHTILGPIGWWLGSIISNVVLAGLEGPLSWLFGFLFGALYSPLVITGLHHMTNAIDSQLIADTGSTGLWPMIALSNMAQGSAVLAVWWLTRKDVVETQITVPSAVSAFLGVTEPAMFGVTLKYVYPFVAAMIGSGIAGLISTMANVQANSIGVGGLPGFLVIQVGSQGWYWIATAVAIIVPFVLTLVFQRTGFLTDAGLNFDLPFFNNSSKNTSEA</sequence>
<dbReference type="EMBL" id="CP102453">
    <property type="protein sequence ID" value="UUX33077.1"/>
    <property type="molecule type" value="Genomic_DNA"/>
</dbReference>
<feature type="transmembrane region" description="Helical" evidence="12">
    <location>
        <begin position="322"/>
        <end position="342"/>
    </location>
</feature>
<dbReference type="NCBIfam" id="NF008236">
    <property type="entry name" value="PRK11007.1"/>
    <property type="match status" value="1"/>
</dbReference>
<evidence type="ECO:0000256" key="8">
    <source>
        <dbReference type="ARBA" id="ARBA00022777"/>
    </source>
</evidence>
<name>A0ABY5P2X1_9LACT</name>
<evidence type="ECO:0000259" key="14">
    <source>
        <dbReference type="PROSITE" id="PS51103"/>
    </source>
</evidence>
<feature type="transmembrane region" description="Helical" evidence="12">
    <location>
        <begin position="422"/>
        <end position="442"/>
    </location>
</feature>
<gene>
    <name evidence="15" type="primary">treP</name>
    <name evidence="15" type="ORF">NRE15_09155</name>
</gene>
<dbReference type="InterPro" id="IPR018113">
    <property type="entry name" value="PTrfase_EIIB_Cys"/>
</dbReference>
<evidence type="ECO:0000313" key="15">
    <source>
        <dbReference type="EMBL" id="UUX33077.1"/>
    </source>
</evidence>
<evidence type="ECO:0000256" key="7">
    <source>
        <dbReference type="ARBA" id="ARBA00022692"/>
    </source>
</evidence>
<dbReference type="PANTHER" id="PTHR30175:SF4">
    <property type="entry name" value="PTS SYSTEM TREHALOSE-SPECIFIC EIIBC COMPONENT"/>
    <property type="match status" value="1"/>
</dbReference>
<dbReference type="NCBIfam" id="TIGR00826">
    <property type="entry name" value="EIIB_glc"/>
    <property type="match status" value="1"/>
</dbReference>
<feature type="transmembrane region" description="Helical" evidence="12">
    <location>
        <begin position="246"/>
        <end position="266"/>
    </location>
</feature>
<accession>A0ABY5P2X1</accession>
<dbReference type="Proteomes" id="UP001315967">
    <property type="component" value="Chromosome"/>
</dbReference>
<evidence type="ECO:0000256" key="6">
    <source>
        <dbReference type="ARBA" id="ARBA00022683"/>
    </source>
</evidence>
<keyword evidence="10 12" id="KW-0472">Membrane</keyword>
<dbReference type="Pfam" id="PF00367">
    <property type="entry name" value="PTS_EIIB"/>
    <property type="match status" value="1"/>
</dbReference>
<feature type="transmembrane region" description="Helical" evidence="12">
    <location>
        <begin position="108"/>
        <end position="129"/>
    </location>
</feature>
<dbReference type="CDD" id="cd00212">
    <property type="entry name" value="PTS_IIB_glc"/>
    <property type="match status" value="1"/>
</dbReference>
<evidence type="ECO:0000256" key="5">
    <source>
        <dbReference type="ARBA" id="ARBA00022679"/>
    </source>
</evidence>
<proteinExistence type="predicted"/>
<keyword evidence="16" id="KW-1185">Reference proteome</keyword>
<reference evidence="15 16" key="1">
    <citation type="submission" date="2022-08" db="EMBL/GenBank/DDBJ databases">
        <title>Aerococcaceae sp. nov isolated from spoiled eye mask.</title>
        <authorList>
            <person name="Zhou G."/>
            <person name="Xie X.-B."/>
            <person name="Shi Q.-S."/>
            <person name="Wang Y.-S."/>
            <person name="Wen X."/>
            <person name="Peng H."/>
            <person name="Yang X.-J."/>
            <person name="Tao H.-B."/>
            <person name="Huang X.-M."/>
        </authorList>
    </citation>
    <scope>NUCLEOTIDE SEQUENCE [LARGE SCALE GENOMIC DNA]</scope>
    <source>
        <strain evidence="16">DM20194951</strain>
    </source>
</reference>
<dbReference type="PROSITE" id="PS01035">
    <property type="entry name" value="PTS_EIIB_TYPE_1_CYS"/>
    <property type="match status" value="1"/>
</dbReference>
<feature type="domain" description="PTS EIIB type-1" evidence="13">
    <location>
        <begin position="5"/>
        <end position="87"/>
    </location>
</feature>
<feature type="active site" description="Phosphocysteine intermediate; for EIIB activity" evidence="11">
    <location>
        <position position="27"/>
    </location>
</feature>
<evidence type="ECO:0000256" key="4">
    <source>
        <dbReference type="ARBA" id="ARBA00022597"/>
    </source>
</evidence>
<dbReference type="InterPro" id="IPR011296">
    <property type="entry name" value="PTS_IIBC_treh"/>
</dbReference>
<evidence type="ECO:0000256" key="1">
    <source>
        <dbReference type="ARBA" id="ARBA00004651"/>
    </source>
</evidence>
<evidence type="ECO:0000259" key="13">
    <source>
        <dbReference type="PROSITE" id="PS51098"/>
    </source>
</evidence>
<dbReference type="InterPro" id="IPR050558">
    <property type="entry name" value="PTS_Sugar-Specific_Components"/>
</dbReference>
<dbReference type="EC" id="2.7.1.201" evidence="15"/>
<keyword evidence="6" id="KW-0598">Phosphotransferase system</keyword>
<dbReference type="GO" id="GO:0016740">
    <property type="term" value="F:transferase activity"/>
    <property type="evidence" value="ECO:0007669"/>
    <property type="project" value="UniProtKB-KW"/>
</dbReference>
<feature type="transmembrane region" description="Helical" evidence="12">
    <location>
        <begin position="462"/>
        <end position="482"/>
    </location>
</feature>
<keyword evidence="9 12" id="KW-1133">Transmembrane helix</keyword>
<feature type="transmembrane region" description="Helical" evidence="12">
    <location>
        <begin position="176"/>
        <end position="196"/>
    </location>
</feature>
<keyword evidence="2" id="KW-0813">Transport</keyword>
<dbReference type="PROSITE" id="PS51098">
    <property type="entry name" value="PTS_EIIB_TYPE_1"/>
    <property type="match status" value="1"/>
</dbReference>
<keyword evidence="8" id="KW-0418">Kinase</keyword>
<evidence type="ECO:0000256" key="2">
    <source>
        <dbReference type="ARBA" id="ARBA00022448"/>
    </source>
</evidence>
<evidence type="ECO:0000256" key="12">
    <source>
        <dbReference type="SAM" id="Phobius"/>
    </source>
</evidence>
<dbReference type="Pfam" id="PF02378">
    <property type="entry name" value="PTS_EIIC"/>
    <property type="match status" value="1"/>
</dbReference>
<organism evidence="15 16">
    <name type="scientific">Fundicoccus culcitae</name>
    <dbReference type="NCBI Taxonomy" id="2969821"/>
    <lineage>
        <taxon>Bacteria</taxon>
        <taxon>Bacillati</taxon>
        <taxon>Bacillota</taxon>
        <taxon>Bacilli</taxon>
        <taxon>Lactobacillales</taxon>
        <taxon>Aerococcaceae</taxon>
        <taxon>Fundicoccus</taxon>
    </lineage>
</organism>
<dbReference type="RefSeq" id="WP_313792577.1">
    <property type="nucleotide sequence ID" value="NZ_CP102453.1"/>
</dbReference>
<dbReference type="InterPro" id="IPR036878">
    <property type="entry name" value="Glu_permease_IIB"/>
</dbReference>
<dbReference type="Gene3D" id="3.30.1360.60">
    <property type="entry name" value="Glucose permease domain IIB"/>
    <property type="match status" value="1"/>
</dbReference>
<evidence type="ECO:0000256" key="10">
    <source>
        <dbReference type="ARBA" id="ARBA00023136"/>
    </source>
</evidence>
<keyword evidence="4" id="KW-0762">Sugar transport</keyword>
<dbReference type="PROSITE" id="PS51103">
    <property type="entry name" value="PTS_EIIC_TYPE_1"/>
    <property type="match status" value="1"/>
</dbReference>
<evidence type="ECO:0000313" key="16">
    <source>
        <dbReference type="Proteomes" id="UP001315967"/>
    </source>
</evidence>
<dbReference type="NCBIfam" id="TIGR01992">
    <property type="entry name" value="PTS-IIBC-Tre"/>
    <property type="match status" value="1"/>
</dbReference>
<dbReference type="InterPro" id="IPR001996">
    <property type="entry name" value="PTS_IIB_1"/>
</dbReference>
<keyword evidence="7 12" id="KW-0812">Transmembrane</keyword>